<organism evidence="2 3">
    <name type="scientific">Jatropha curcas</name>
    <name type="common">Barbados nut</name>
    <dbReference type="NCBI Taxonomy" id="180498"/>
    <lineage>
        <taxon>Eukaryota</taxon>
        <taxon>Viridiplantae</taxon>
        <taxon>Streptophyta</taxon>
        <taxon>Embryophyta</taxon>
        <taxon>Tracheophyta</taxon>
        <taxon>Spermatophyta</taxon>
        <taxon>Magnoliopsida</taxon>
        <taxon>eudicotyledons</taxon>
        <taxon>Gunneridae</taxon>
        <taxon>Pentapetalae</taxon>
        <taxon>rosids</taxon>
        <taxon>fabids</taxon>
        <taxon>Malpighiales</taxon>
        <taxon>Euphorbiaceae</taxon>
        <taxon>Crotonoideae</taxon>
        <taxon>Jatropheae</taxon>
        <taxon>Jatropha</taxon>
    </lineage>
</organism>
<dbReference type="STRING" id="180498.A0A067KDP4"/>
<evidence type="ECO:0000313" key="2">
    <source>
        <dbReference type="EMBL" id="KDP29979.1"/>
    </source>
</evidence>
<dbReference type="KEGG" id="jcu:105641456"/>
<evidence type="ECO:0000256" key="1">
    <source>
        <dbReference type="ARBA" id="ARBA00006974"/>
    </source>
</evidence>
<comment type="similarity">
    <text evidence="1">Belongs to the ARG7 family.</text>
</comment>
<dbReference type="InterPro" id="IPR003676">
    <property type="entry name" value="SAUR_fam"/>
</dbReference>
<dbReference type="PANTHER" id="PTHR31175">
    <property type="entry name" value="AUXIN-RESPONSIVE FAMILY PROTEIN"/>
    <property type="match status" value="1"/>
</dbReference>
<dbReference type="PANTHER" id="PTHR31175:SF82">
    <property type="entry name" value="AUXIN-RESPONSIVE PROTEIN SAUR65"/>
    <property type="match status" value="1"/>
</dbReference>
<dbReference type="Pfam" id="PF02519">
    <property type="entry name" value="Auxin_inducible"/>
    <property type="match status" value="1"/>
</dbReference>
<dbReference type="Proteomes" id="UP000027138">
    <property type="component" value="Unassembled WGS sequence"/>
</dbReference>
<dbReference type="GO" id="GO:0009733">
    <property type="term" value="P:response to auxin"/>
    <property type="evidence" value="ECO:0007669"/>
    <property type="project" value="InterPro"/>
</dbReference>
<evidence type="ECO:0000313" key="3">
    <source>
        <dbReference type="Proteomes" id="UP000027138"/>
    </source>
</evidence>
<protein>
    <submittedName>
        <fullName evidence="2">Uncharacterized protein</fullName>
    </submittedName>
</protein>
<reference evidence="2 3" key="1">
    <citation type="journal article" date="2014" name="PLoS ONE">
        <title>Global Analysis of Gene Expression Profiles in Physic Nut (Jatropha curcas L.) Seedlings Exposed to Salt Stress.</title>
        <authorList>
            <person name="Zhang L."/>
            <person name="Zhang C."/>
            <person name="Wu P."/>
            <person name="Chen Y."/>
            <person name="Li M."/>
            <person name="Jiang H."/>
            <person name="Wu G."/>
        </authorList>
    </citation>
    <scope>NUCLEOTIDE SEQUENCE [LARGE SCALE GENOMIC DNA]</scope>
    <source>
        <strain evidence="3">cv. GZQX0401</strain>
        <tissue evidence="2">Young leaves</tissue>
    </source>
</reference>
<gene>
    <name evidence="2" type="ORF">JCGZ_18746</name>
</gene>
<dbReference type="AlphaFoldDB" id="A0A067KDP4"/>
<dbReference type="OrthoDB" id="1936278at2759"/>
<proteinExistence type="inferred from homology"/>
<name>A0A067KDP4_JATCU</name>
<dbReference type="EMBL" id="KK914719">
    <property type="protein sequence ID" value="KDP29979.1"/>
    <property type="molecule type" value="Genomic_DNA"/>
</dbReference>
<accession>A0A067KDP4</accession>
<sequence>MSPKKLIKRARKWQEIAAMGKRFSFPRSNGSKNVDSSYISLAGTGNFVIYTIEDQRFVLPISYLRCNIFIKLLKMSEEEFGLPSEGPIKLPCDTLFMEYIVSLIQKGLGKDVEKALLISMETSCCSLSTSFYQGNTAQQLLVCG</sequence>
<keyword evidence="3" id="KW-1185">Reference proteome</keyword>